<dbReference type="CDD" id="cd18596">
    <property type="entry name" value="ABC_6TM_VMR1_D1_like"/>
    <property type="match status" value="1"/>
</dbReference>
<dbReference type="InterPro" id="IPR058257">
    <property type="entry name" value="CorA-like_dom"/>
</dbReference>
<evidence type="ECO:0000256" key="7">
    <source>
        <dbReference type="ARBA" id="ARBA00022989"/>
    </source>
</evidence>
<dbReference type="GO" id="GO:0140359">
    <property type="term" value="F:ABC-type transporter activity"/>
    <property type="evidence" value="ECO:0007669"/>
    <property type="project" value="InterPro"/>
</dbReference>
<sequence>MTDLEPLLRSLENSSQYPLNVLRNDTHAATIEAYCLRYDQRKSRLFGHVDQIDEMFGDRKLVWLSIRDYGFEEPANLPADDNDYTTGASLSPNVEFRQMGFDNCEAMMSRLGWPRRRNAGNATELPQMLRDPHCRLIIIPARNSDDDLLRITEEMMLLVLTYHQISPCYLNFITCLRSPTSASDLQFGGFRSIRSLTHPAPQIPEVRRSGTHYELCFSLQTIQYHKIITDPNDRSRTHTEKPQAAAIYHKFDTQEGTSLWVVNCQEEQQPSDQPINYLWKFLRETINKRECCGKFVAADIPRRFSGTLDIVEALASWSLGMCPFYLTTLEERLFALTERNLDPRYAEKDSAQAKRIENDLREIATVIDALQDCNIRLKNDKRVIGSLITFYTGDLMEDMRKSPLTLPWADEAQTHAKDLELKLSRVVRQIDSMLERWANLNELAKNKQKLIQQLLQNFQNRKMAVVTTLTRDDSNAMRNFALITLCLLPVTVISTILGTDIVKFQDLGGGSTANGRTPSFKFSTQAFVTWLVLAIILTITCLAFSKLFHTPDYLIDSDSTGEATQNATRKGSRPGANKGRSRAPLPPSVFGAGGRHGGGTKVGGARKVFARRGEPLSMAGARPAPPPSTPPPGATAGGSEAPFPSQEQTPVEGQFSPTNSKRSSGSSLASAVMGASARSTAHVMAFESIRGFSLAIIASNTIGSNYNPSLAVSVRPVRYYVFGCDMKSIPCASDRFACGNWRFSDPILHIAMGKSASGTSYRNVRVEDKYSLNQPSSSWRQGGPCMRELSSWHPVPQYAIRRWSPAQSRKALWVEMGVTIRTLFVPTIIDLATLDFLSPATTAILAVKEHVSTHEKERQAAHLKITDFNRHGYIHGSGLRGPLALFSQNNGFPVGTQLDDGTGLLSKASTIGVWIALSSLAILGSLAIGWLLTLVESVLLYGPQLCKFQICTISIAIWFLVSLIGWVSVIAGLLVPLLFIPLNSMATKSYMKAQGGLMAVRDKKTEVVKEALQGIRQIKFAAIEPQWQRAILEARERELAQQWRVYAWAALLMFCWISAPILLGASAIGTYAWLNGGVSPAVAFTALSVFTKLEWWLSVIPTPVTELMGAIVSLRRIQKHLRSPDMPEYMGFQLRDVNLVFPKGEIRYQKTLAACALLPDLKILPDCDFTGIGASGINLSGGQRWWVTIARALYSRAGILLLDDIFSAVDAHVGRHLLEEALDGEPAFGRTRILVAHHINLVSPRASYLVTLGNGGATRVVQTSRAVAPALLSTEPKAFVEQESRETGEVKWSVYRAYLQAFGGLKYCGLTLGVFGLAQSAILGRVVNGNGGDRHLKFYLSIYLLLSLAAAAIGTAKVYMVCVGTVRASRKLYKDLVWTVLRAPLRWHDTSPTGRVLNRFVGDFGLVDSRFAGDDVYFWTSIFAFFAIIFAAAVASPLFLSRRLFWRLEANAKSPIFELFGSALAGIGTIRAFGKSQIYRERTFERIDVYARSTWNIWLTTRRMSFRIGALGIMFSVCVAMAIAYFDDISAAGLAGFALGFAVDYSKVVVDTIRRYAGIELDMNSTERVLEYSRIVAEPQDGGDAPLDWPSRGAIIVKDLHVGYAPDLPSVLHGLAFHVEPRRELVSEGGLNFSQGQRQLLCLARALIAKPKILILDEATSALDMHTDVLIQDSIRTHFHNYTLLVIVHRLSTAVDFDKVLVMDNGKVAELDTAERLMQR</sequence>
<feature type="coiled-coil region" evidence="9">
    <location>
        <begin position="409"/>
        <end position="461"/>
    </location>
</feature>
<evidence type="ECO:0000256" key="10">
    <source>
        <dbReference type="SAM" id="MobiDB-lite"/>
    </source>
</evidence>
<evidence type="ECO:0000256" key="6">
    <source>
        <dbReference type="ARBA" id="ARBA00022840"/>
    </source>
</evidence>
<organism evidence="14 15">
    <name type="scientific">Zalerion maritima</name>
    <dbReference type="NCBI Taxonomy" id="339359"/>
    <lineage>
        <taxon>Eukaryota</taxon>
        <taxon>Fungi</taxon>
        <taxon>Dikarya</taxon>
        <taxon>Ascomycota</taxon>
        <taxon>Pezizomycotina</taxon>
        <taxon>Sordariomycetes</taxon>
        <taxon>Lulworthiomycetidae</taxon>
        <taxon>Lulworthiales</taxon>
        <taxon>Lulworthiaceae</taxon>
        <taxon>Zalerion</taxon>
    </lineage>
</organism>
<dbReference type="Gene3D" id="1.20.58.340">
    <property type="entry name" value="Magnesium transport protein CorA, transmembrane region"/>
    <property type="match status" value="1"/>
</dbReference>
<gene>
    <name evidence="14" type="ORF">MKZ38_004085</name>
</gene>
<feature type="transmembrane region" description="Helical" evidence="11">
    <location>
        <begin position="1532"/>
        <end position="1550"/>
    </location>
</feature>
<keyword evidence="4 11" id="KW-0812">Transmembrane</keyword>
<proteinExistence type="inferred from homology"/>
<dbReference type="Pfam" id="PF26616">
    <property type="entry name" value="CorA-like"/>
    <property type="match status" value="1"/>
</dbReference>
<evidence type="ECO:0000256" key="5">
    <source>
        <dbReference type="ARBA" id="ARBA00022741"/>
    </source>
</evidence>
<dbReference type="CDD" id="cd18604">
    <property type="entry name" value="ABC_6TM_VMR1_D2_like"/>
    <property type="match status" value="1"/>
</dbReference>
<dbReference type="GO" id="GO:0005524">
    <property type="term" value="F:ATP binding"/>
    <property type="evidence" value="ECO:0007669"/>
    <property type="project" value="UniProtKB-KW"/>
</dbReference>
<feature type="transmembrane region" description="Helical" evidence="11">
    <location>
        <begin position="1342"/>
        <end position="1366"/>
    </location>
</feature>
<keyword evidence="7 11" id="KW-1133">Transmembrane helix</keyword>
<dbReference type="InterPro" id="IPR003439">
    <property type="entry name" value="ABC_transporter-like_ATP-bd"/>
</dbReference>
<dbReference type="InterPro" id="IPR027417">
    <property type="entry name" value="P-loop_NTPase"/>
</dbReference>
<feature type="transmembrane region" description="Helical" evidence="11">
    <location>
        <begin position="1416"/>
        <end position="1436"/>
    </location>
</feature>
<feature type="transmembrane region" description="Helical" evidence="11">
    <location>
        <begin position="1304"/>
        <end position="1322"/>
    </location>
</feature>
<dbReference type="PROSITE" id="PS00211">
    <property type="entry name" value="ABC_TRANSPORTER_1"/>
    <property type="match status" value="1"/>
</dbReference>
<evidence type="ECO:0000256" key="3">
    <source>
        <dbReference type="ARBA" id="ARBA00022448"/>
    </source>
</evidence>
<evidence type="ECO:0000256" key="8">
    <source>
        <dbReference type="ARBA" id="ARBA00023136"/>
    </source>
</evidence>
<dbReference type="GO" id="GO:0016020">
    <property type="term" value="C:membrane"/>
    <property type="evidence" value="ECO:0007669"/>
    <property type="project" value="UniProtKB-SubCell"/>
</dbReference>
<feature type="transmembrane region" description="Helical" evidence="11">
    <location>
        <begin position="1045"/>
        <end position="1073"/>
    </location>
</feature>
<comment type="subcellular location">
    <subcellularLocation>
        <location evidence="1">Membrane</location>
        <topology evidence="1">Multi-pass membrane protein</topology>
    </subcellularLocation>
</comment>
<comment type="caution">
    <text evidence="14">The sequence shown here is derived from an EMBL/GenBank/DDBJ whole genome shotgun (WGS) entry which is preliminary data.</text>
</comment>
<name>A0AAD5RWP7_9PEZI</name>
<feature type="compositionally biased region" description="Gly residues" evidence="10">
    <location>
        <begin position="591"/>
        <end position="602"/>
    </location>
</feature>
<accession>A0AAD5RWP7</accession>
<feature type="region of interest" description="Disordered" evidence="10">
    <location>
        <begin position="558"/>
        <end position="603"/>
    </location>
</feature>
<feature type="domain" description="ABC transporter" evidence="12">
    <location>
        <begin position="1473"/>
        <end position="1720"/>
    </location>
</feature>
<feature type="domain" description="ABC transmembrane type-1" evidence="13">
    <location>
        <begin position="1308"/>
        <end position="1526"/>
    </location>
</feature>
<keyword evidence="15" id="KW-1185">Reference proteome</keyword>
<evidence type="ECO:0000313" key="14">
    <source>
        <dbReference type="EMBL" id="KAJ2905837.1"/>
    </source>
</evidence>
<comment type="similarity">
    <text evidence="2">Belongs to the ABC transporter superfamily. ABCC family. Conjugate transporter (TC 3.A.1.208) subfamily.</text>
</comment>
<feature type="transmembrane region" description="Helical" evidence="11">
    <location>
        <begin position="1508"/>
        <end position="1526"/>
    </location>
</feature>
<dbReference type="PROSITE" id="PS50929">
    <property type="entry name" value="ABC_TM1F"/>
    <property type="match status" value="2"/>
</dbReference>
<evidence type="ECO:0000313" key="15">
    <source>
        <dbReference type="Proteomes" id="UP001201980"/>
    </source>
</evidence>
<feature type="transmembrane region" description="Helical" evidence="11">
    <location>
        <begin position="480"/>
        <end position="502"/>
    </location>
</feature>
<evidence type="ECO:0000256" key="9">
    <source>
        <dbReference type="SAM" id="Coils"/>
    </source>
</evidence>
<dbReference type="InterPro" id="IPR036640">
    <property type="entry name" value="ABC1_TM_sf"/>
</dbReference>
<feature type="domain" description="ABC transmembrane type-1" evidence="13">
    <location>
        <begin position="950"/>
        <end position="1109"/>
    </location>
</feature>
<dbReference type="PANTHER" id="PTHR24223:SF456">
    <property type="entry name" value="MULTIDRUG RESISTANCE-ASSOCIATED PROTEIN LETHAL(2)03659"/>
    <property type="match status" value="1"/>
</dbReference>
<feature type="compositionally biased region" description="Polar residues" evidence="10">
    <location>
        <begin position="558"/>
        <end position="569"/>
    </location>
</feature>
<dbReference type="SUPFAM" id="SSF90123">
    <property type="entry name" value="ABC transporter transmembrane region"/>
    <property type="match status" value="2"/>
</dbReference>
<feature type="compositionally biased region" description="Polar residues" evidence="10">
    <location>
        <begin position="645"/>
        <end position="659"/>
    </location>
</feature>
<evidence type="ECO:0000256" key="4">
    <source>
        <dbReference type="ARBA" id="ARBA00022692"/>
    </source>
</evidence>
<dbReference type="PROSITE" id="PS50893">
    <property type="entry name" value="ABC_TRANSPORTER_2"/>
    <property type="match status" value="2"/>
</dbReference>
<dbReference type="GO" id="GO:0016887">
    <property type="term" value="F:ATP hydrolysis activity"/>
    <property type="evidence" value="ECO:0007669"/>
    <property type="project" value="InterPro"/>
</dbReference>
<keyword evidence="3" id="KW-0813">Transport</keyword>
<evidence type="ECO:0000256" key="1">
    <source>
        <dbReference type="ARBA" id="ARBA00004141"/>
    </source>
</evidence>
<feature type="transmembrane region" description="Helical" evidence="11">
    <location>
        <begin position="522"/>
        <end position="544"/>
    </location>
</feature>
<feature type="compositionally biased region" description="Pro residues" evidence="10">
    <location>
        <begin position="623"/>
        <end position="633"/>
    </location>
</feature>
<dbReference type="PANTHER" id="PTHR24223">
    <property type="entry name" value="ATP-BINDING CASSETTE SUB-FAMILY C"/>
    <property type="match status" value="1"/>
</dbReference>
<dbReference type="EMBL" id="JAKWBI020000023">
    <property type="protein sequence ID" value="KAJ2905837.1"/>
    <property type="molecule type" value="Genomic_DNA"/>
</dbReference>
<feature type="transmembrane region" description="Helical" evidence="11">
    <location>
        <begin position="1456"/>
        <end position="1474"/>
    </location>
</feature>
<dbReference type="InterPro" id="IPR017871">
    <property type="entry name" value="ABC_transporter-like_CS"/>
</dbReference>
<dbReference type="Pfam" id="PF00664">
    <property type="entry name" value="ABC_membrane"/>
    <property type="match status" value="2"/>
</dbReference>
<feature type="transmembrane region" description="Helical" evidence="11">
    <location>
        <begin position="911"/>
        <end position="935"/>
    </location>
</feature>
<dbReference type="Gene3D" id="3.40.50.300">
    <property type="entry name" value="P-loop containing nucleotide triphosphate hydrolases"/>
    <property type="match status" value="2"/>
</dbReference>
<reference evidence="14" key="1">
    <citation type="submission" date="2022-07" db="EMBL/GenBank/DDBJ databases">
        <title>Draft genome sequence of Zalerion maritima ATCC 34329, a (micro)plastics degrading marine fungus.</title>
        <authorList>
            <person name="Paco A."/>
            <person name="Goncalves M.F.M."/>
            <person name="Rocha-Santos T.A.P."/>
            <person name="Alves A."/>
        </authorList>
    </citation>
    <scope>NUCLEOTIDE SEQUENCE</scope>
    <source>
        <strain evidence="14">ATCC 34329</strain>
    </source>
</reference>
<dbReference type="SUPFAM" id="SSF52540">
    <property type="entry name" value="P-loop containing nucleoside triphosphate hydrolases"/>
    <property type="match status" value="2"/>
</dbReference>
<dbReference type="InterPro" id="IPR050173">
    <property type="entry name" value="ABC_transporter_C-like"/>
</dbReference>
<keyword evidence="5" id="KW-0547">Nucleotide-binding</keyword>
<evidence type="ECO:0000256" key="2">
    <source>
        <dbReference type="ARBA" id="ARBA00009726"/>
    </source>
</evidence>
<protein>
    <submittedName>
        <fullName evidence="14">Uncharacterized protein</fullName>
    </submittedName>
</protein>
<keyword evidence="8 11" id="KW-0472">Membrane</keyword>
<feature type="transmembrane region" description="Helical" evidence="11">
    <location>
        <begin position="1093"/>
        <end position="1114"/>
    </location>
</feature>
<evidence type="ECO:0000259" key="12">
    <source>
        <dbReference type="PROSITE" id="PS50893"/>
    </source>
</evidence>
<keyword evidence="6" id="KW-0067">ATP-binding</keyword>
<evidence type="ECO:0000259" key="13">
    <source>
        <dbReference type="PROSITE" id="PS50929"/>
    </source>
</evidence>
<dbReference type="Gene3D" id="1.20.1560.10">
    <property type="entry name" value="ABC transporter type 1, transmembrane domain"/>
    <property type="match status" value="2"/>
</dbReference>
<feature type="domain" description="ABC transporter" evidence="12">
    <location>
        <begin position="1034"/>
        <end position="1279"/>
    </location>
</feature>
<dbReference type="Proteomes" id="UP001201980">
    <property type="component" value="Unassembled WGS sequence"/>
</dbReference>
<keyword evidence="9" id="KW-0175">Coiled coil</keyword>
<dbReference type="InterPro" id="IPR011527">
    <property type="entry name" value="ABC1_TM_dom"/>
</dbReference>
<feature type="transmembrane region" description="Helical" evidence="11">
    <location>
        <begin position="955"/>
        <end position="982"/>
    </location>
</feature>
<dbReference type="Pfam" id="PF00005">
    <property type="entry name" value="ABC_tran"/>
    <property type="match status" value="1"/>
</dbReference>
<evidence type="ECO:0000256" key="11">
    <source>
        <dbReference type="SAM" id="Phobius"/>
    </source>
</evidence>
<feature type="region of interest" description="Disordered" evidence="10">
    <location>
        <begin position="617"/>
        <end position="667"/>
    </location>
</feature>